<reference evidence="1" key="2">
    <citation type="journal article" date="2015" name="Data Brief">
        <title>Shoot transcriptome of the giant reed, Arundo donax.</title>
        <authorList>
            <person name="Barrero R.A."/>
            <person name="Guerrero F.D."/>
            <person name="Moolhuijzen P."/>
            <person name="Goolsby J.A."/>
            <person name="Tidwell J."/>
            <person name="Bellgard S.E."/>
            <person name="Bellgard M.I."/>
        </authorList>
    </citation>
    <scope>NUCLEOTIDE SEQUENCE</scope>
    <source>
        <tissue evidence="1">Shoot tissue taken approximately 20 cm above the soil surface</tissue>
    </source>
</reference>
<accession>A0A0A9BB08</accession>
<evidence type="ECO:0000313" key="1">
    <source>
        <dbReference type="EMBL" id="JAD56487.1"/>
    </source>
</evidence>
<sequence>MPFSCSELVVAVVSQGLAFTMPFNPCHSIVLLMRTHV</sequence>
<dbReference type="EMBL" id="GBRH01241408">
    <property type="protein sequence ID" value="JAD56487.1"/>
    <property type="molecule type" value="Transcribed_RNA"/>
</dbReference>
<name>A0A0A9BB08_ARUDO</name>
<dbReference type="AlphaFoldDB" id="A0A0A9BB08"/>
<protein>
    <submittedName>
        <fullName evidence="1">Uncharacterized protein</fullName>
    </submittedName>
</protein>
<proteinExistence type="predicted"/>
<organism evidence="1">
    <name type="scientific">Arundo donax</name>
    <name type="common">Giant reed</name>
    <name type="synonym">Donax arundinaceus</name>
    <dbReference type="NCBI Taxonomy" id="35708"/>
    <lineage>
        <taxon>Eukaryota</taxon>
        <taxon>Viridiplantae</taxon>
        <taxon>Streptophyta</taxon>
        <taxon>Embryophyta</taxon>
        <taxon>Tracheophyta</taxon>
        <taxon>Spermatophyta</taxon>
        <taxon>Magnoliopsida</taxon>
        <taxon>Liliopsida</taxon>
        <taxon>Poales</taxon>
        <taxon>Poaceae</taxon>
        <taxon>PACMAD clade</taxon>
        <taxon>Arundinoideae</taxon>
        <taxon>Arundineae</taxon>
        <taxon>Arundo</taxon>
    </lineage>
</organism>
<reference evidence="1" key="1">
    <citation type="submission" date="2014-09" db="EMBL/GenBank/DDBJ databases">
        <authorList>
            <person name="Magalhaes I.L.F."/>
            <person name="Oliveira U."/>
            <person name="Santos F.R."/>
            <person name="Vidigal T.H.D.A."/>
            <person name="Brescovit A.D."/>
            <person name="Santos A.J."/>
        </authorList>
    </citation>
    <scope>NUCLEOTIDE SEQUENCE</scope>
    <source>
        <tissue evidence="1">Shoot tissue taken approximately 20 cm above the soil surface</tissue>
    </source>
</reference>